<evidence type="ECO:0000313" key="6">
    <source>
        <dbReference type="EMBL" id="CAH0563949.1"/>
    </source>
</evidence>
<dbReference type="InterPro" id="IPR001680">
    <property type="entry name" value="WD40_rpt"/>
</dbReference>
<dbReference type="Proteomes" id="UP001154078">
    <property type="component" value="Chromosome 9"/>
</dbReference>
<proteinExistence type="inferred from homology"/>
<dbReference type="PROSITE" id="PS00678">
    <property type="entry name" value="WD_REPEATS_1"/>
    <property type="match status" value="1"/>
</dbReference>
<feature type="repeat" description="WD" evidence="5">
    <location>
        <begin position="285"/>
        <end position="310"/>
    </location>
</feature>
<dbReference type="InterPro" id="IPR051150">
    <property type="entry name" value="SWT21/TCAB1_mRNA_Telomere"/>
</dbReference>
<dbReference type="InterPro" id="IPR015943">
    <property type="entry name" value="WD40/YVTN_repeat-like_dom_sf"/>
</dbReference>
<name>A0A9P0BGQ2_BRAAE</name>
<keyword evidence="7" id="KW-1185">Reference proteome</keyword>
<dbReference type="EMBL" id="OV121140">
    <property type="protein sequence ID" value="CAH0563949.1"/>
    <property type="molecule type" value="Genomic_DNA"/>
</dbReference>
<sequence>MSECGVLEQGQVTYAHYHFEKTALELARSQWPNYSDQHYLRGCKWSPDGTCLLTVVRGAGMHVMELPSDLYQGESMLTSRPISPLNPAVSVPENGLIYDFCWYPGMNSANPATCCWLSCGHEGPVHLWDAFSGELRCSYRGYNYADEVEAPISVSFSADGQNIFCGHKKGVKIFGTGRPGREYTEYTTNHPASCIVASQAQPGIVAIGNWKNTIELVSQSDGNFRHLCKLSGHKGGITTLAFSLDGFRLYSGARKDKELICWDLRVPGRPLFNLQREVTTNQKVSLDLSMDGKWLVSGGTDGKVQIWNVSEVTYPTVHMQMSLHGDSCNGVSLHPYRPILATSSGQHHAQDPLHHTRSQTVYENAICMWWVGLQEEDSDLMATIIKAATNSSSLL</sequence>
<dbReference type="GO" id="GO:0015030">
    <property type="term" value="C:Cajal body"/>
    <property type="evidence" value="ECO:0007669"/>
    <property type="project" value="TreeGrafter"/>
</dbReference>
<reference evidence="6" key="1">
    <citation type="submission" date="2021-12" db="EMBL/GenBank/DDBJ databases">
        <authorList>
            <person name="King R."/>
        </authorList>
    </citation>
    <scope>NUCLEOTIDE SEQUENCE</scope>
</reference>
<dbReference type="Gene3D" id="2.130.10.10">
    <property type="entry name" value="YVTN repeat-like/Quinoprotein amine dehydrogenase"/>
    <property type="match status" value="2"/>
</dbReference>
<dbReference type="PROSITE" id="PS50082">
    <property type="entry name" value="WD_REPEATS_2"/>
    <property type="match status" value="1"/>
</dbReference>
<evidence type="ECO:0000256" key="4">
    <source>
        <dbReference type="ARBA" id="ARBA00041558"/>
    </source>
</evidence>
<evidence type="ECO:0000256" key="5">
    <source>
        <dbReference type="PROSITE-ProRule" id="PRU00221"/>
    </source>
</evidence>
<dbReference type="PANTHER" id="PTHR13211:SF0">
    <property type="entry name" value="TELOMERASE CAJAL BODY PROTEIN 1"/>
    <property type="match status" value="1"/>
</dbReference>
<keyword evidence="1 5" id="KW-0853">WD repeat</keyword>
<evidence type="ECO:0000256" key="1">
    <source>
        <dbReference type="ARBA" id="ARBA00022574"/>
    </source>
</evidence>
<dbReference type="Pfam" id="PF00400">
    <property type="entry name" value="WD40"/>
    <property type="match status" value="2"/>
</dbReference>
<dbReference type="PANTHER" id="PTHR13211">
    <property type="entry name" value="TELOMERASE CAJAL BODY PROTEIN 1"/>
    <property type="match status" value="1"/>
</dbReference>
<gene>
    <name evidence="6" type="ORF">MELIAE_LOCUS12617</name>
</gene>
<dbReference type="OrthoDB" id="239865at2759"/>
<evidence type="ECO:0000313" key="7">
    <source>
        <dbReference type="Proteomes" id="UP001154078"/>
    </source>
</evidence>
<evidence type="ECO:0000256" key="3">
    <source>
        <dbReference type="ARBA" id="ARBA00038279"/>
    </source>
</evidence>
<keyword evidence="2" id="KW-0677">Repeat</keyword>
<dbReference type="SMART" id="SM00320">
    <property type="entry name" value="WD40"/>
    <property type="match status" value="4"/>
</dbReference>
<dbReference type="SUPFAM" id="SSF50978">
    <property type="entry name" value="WD40 repeat-like"/>
    <property type="match status" value="1"/>
</dbReference>
<dbReference type="InterPro" id="IPR036322">
    <property type="entry name" value="WD40_repeat_dom_sf"/>
</dbReference>
<protein>
    <recommendedName>
        <fullName evidence="4">WD repeat-containing protein 79</fullName>
    </recommendedName>
</protein>
<accession>A0A9P0BGQ2</accession>
<dbReference type="AlphaFoldDB" id="A0A9P0BGQ2"/>
<dbReference type="InterPro" id="IPR019775">
    <property type="entry name" value="WD40_repeat_CS"/>
</dbReference>
<comment type="similarity">
    <text evidence="3">Belongs to the TCAB1 family.</text>
</comment>
<dbReference type="GO" id="GO:0003723">
    <property type="term" value="F:RNA binding"/>
    <property type="evidence" value="ECO:0007669"/>
    <property type="project" value="TreeGrafter"/>
</dbReference>
<evidence type="ECO:0000256" key="2">
    <source>
        <dbReference type="ARBA" id="ARBA00022737"/>
    </source>
</evidence>
<dbReference type="GO" id="GO:0030576">
    <property type="term" value="P:Cajal body organization"/>
    <property type="evidence" value="ECO:0007669"/>
    <property type="project" value="TreeGrafter"/>
</dbReference>
<organism evidence="6 7">
    <name type="scientific">Brassicogethes aeneus</name>
    <name type="common">Rape pollen beetle</name>
    <name type="synonym">Meligethes aeneus</name>
    <dbReference type="NCBI Taxonomy" id="1431903"/>
    <lineage>
        <taxon>Eukaryota</taxon>
        <taxon>Metazoa</taxon>
        <taxon>Ecdysozoa</taxon>
        <taxon>Arthropoda</taxon>
        <taxon>Hexapoda</taxon>
        <taxon>Insecta</taxon>
        <taxon>Pterygota</taxon>
        <taxon>Neoptera</taxon>
        <taxon>Endopterygota</taxon>
        <taxon>Coleoptera</taxon>
        <taxon>Polyphaga</taxon>
        <taxon>Cucujiformia</taxon>
        <taxon>Nitidulidae</taxon>
        <taxon>Meligethinae</taxon>
        <taxon>Brassicogethes</taxon>
    </lineage>
</organism>